<protein>
    <recommendedName>
        <fullName evidence="2">EB domain-containing protein</fullName>
    </recommendedName>
</protein>
<dbReference type="VEuPathDB" id="VectorBase:LOC119167118"/>
<name>A0A9J6DZT0_RHIMP</name>
<proteinExistence type="predicted"/>
<evidence type="ECO:0000256" key="1">
    <source>
        <dbReference type="SAM" id="MobiDB-lite"/>
    </source>
</evidence>
<dbReference type="InterPro" id="IPR006149">
    <property type="entry name" value="EB_dom"/>
</dbReference>
<feature type="region of interest" description="Disordered" evidence="1">
    <location>
        <begin position="147"/>
        <end position="172"/>
    </location>
</feature>
<evidence type="ECO:0000313" key="4">
    <source>
        <dbReference type="Proteomes" id="UP000821866"/>
    </source>
</evidence>
<keyword evidence="4" id="KW-1185">Reference proteome</keyword>
<dbReference type="Proteomes" id="UP000821866">
    <property type="component" value="Chromosome 4"/>
</dbReference>
<accession>A0A9J6DZT0</accession>
<sequence>MLLGENCTHDNECSSHLMCSTQRCTCMPGYKQVKDWCEPTRMQDGTQEPLAGSMPYPSTITTGAQYQVPLYIDQADLITTMLTAVSEDEYPPNLSNHEFTADIEYRKWNYSGELVFEKDGTMYELYRYHFYVRVRKNNIVARSANVSRRRHYDEGDSSSDEAPLVPVKQKWSSRREKRKIRLPAMYHYRGTPASHAVARRQYRRDLERALPFSVQDCLRYVKPKDARQDLVVRQYFVPDMIYRTLQYYAHIPEAQNDDSAIVFLNNDVSFEVREPRAIQFGQSSEPAPSTGLFQSLKRGVVTVFSKMSKWIV</sequence>
<comment type="caution">
    <text evidence="3">The sequence shown here is derived from an EMBL/GenBank/DDBJ whole genome shotgun (WGS) entry which is preliminary data.</text>
</comment>
<reference evidence="3" key="1">
    <citation type="journal article" date="2020" name="Cell">
        <title>Large-Scale Comparative Analyses of Tick Genomes Elucidate Their Genetic Diversity and Vector Capacities.</title>
        <authorList>
            <consortium name="Tick Genome and Microbiome Consortium (TIGMIC)"/>
            <person name="Jia N."/>
            <person name="Wang J."/>
            <person name="Shi W."/>
            <person name="Du L."/>
            <person name="Sun Y."/>
            <person name="Zhan W."/>
            <person name="Jiang J.F."/>
            <person name="Wang Q."/>
            <person name="Zhang B."/>
            <person name="Ji P."/>
            <person name="Bell-Sakyi L."/>
            <person name="Cui X.M."/>
            <person name="Yuan T.T."/>
            <person name="Jiang B.G."/>
            <person name="Yang W.F."/>
            <person name="Lam T.T."/>
            <person name="Chang Q.C."/>
            <person name="Ding S.J."/>
            <person name="Wang X.J."/>
            <person name="Zhu J.G."/>
            <person name="Ruan X.D."/>
            <person name="Zhao L."/>
            <person name="Wei J.T."/>
            <person name="Ye R.Z."/>
            <person name="Que T.C."/>
            <person name="Du C.H."/>
            <person name="Zhou Y.H."/>
            <person name="Cheng J.X."/>
            <person name="Dai P.F."/>
            <person name="Guo W.B."/>
            <person name="Han X.H."/>
            <person name="Huang E.J."/>
            <person name="Li L.F."/>
            <person name="Wei W."/>
            <person name="Gao Y.C."/>
            <person name="Liu J.Z."/>
            <person name="Shao H.Z."/>
            <person name="Wang X."/>
            <person name="Wang C.C."/>
            <person name="Yang T.C."/>
            <person name="Huo Q.B."/>
            <person name="Li W."/>
            <person name="Chen H.Y."/>
            <person name="Chen S.E."/>
            <person name="Zhou L.G."/>
            <person name="Ni X.B."/>
            <person name="Tian J.H."/>
            <person name="Sheng Y."/>
            <person name="Liu T."/>
            <person name="Pan Y.S."/>
            <person name="Xia L.Y."/>
            <person name="Li J."/>
            <person name="Zhao F."/>
            <person name="Cao W.C."/>
        </authorList>
    </citation>
    <scope>NUCLEOTIDE SEQUENCE</scope>
    <source>
        <strain evidence="3">Rmic-2018</strain>
    </source>
</reference>
<reference evidence="3" key="2">
    <citation type="submission" date="2021-09" db="EMBL/GenBank/DDBJ databases">
        <authorList>
            <person name="Jia N."/>
            <person name="Wang J."/>
            <person name="Shi W."/>
            <person name="Du L."/>
            <person name="Sun Y."/>
            <person name="Zhan W."/>
            <person name="Jiang J."/>
            <person name="Wang Q."/>
            <person name="Zhang B."/>
            <person name="Ji P."/>
            <person name="Sakyi L.B."/>
            <person name="Cui X."/>
            <person name="Yuan T."/>
            <person name="Jiang B."/>
            <person name="Yang W."/>
            <person name="Lam T.T.-Y."/>
            <person name="Chang Q."/>
            <person name="Ding S."/>
            <person name="Wang X."/>
            <person name="Zhu J."/>
            <person name="Ruan X."/>
            <person name="Zhao L."/>
            <person name="Wei J."/>
            <person name="Que T."/>
            <person name="Du C."/>
            <person name="Cheng J."/>
            <person name="Dai P."/>
            <person name="Han X."/>
            <person name="Huang E."/>
            <person name="Gao Y."/>
            <person name="Liu J."/>
            <person name="Shao H."/>
            <person name="Ye R."/>
            <person name="Li L."/>
            <person name="Wei W."/>
            <person name="Wang X."/>
            <person name="Wang C."/>
            <person name="Huo Q."/>
            <person name="Li W."/>
            <person name="Guo W."/>
            <person name="Chen H."/>
            <person name="Chen S."/>
            <person name="Zhou L."/>
            <person name="Zhou L."/>
            <person name="Ni X."/>
            <person name="Tian J."/>
            <person name="Zhou Y."/>
            <person name="Sheng Y."/>
            <person name="Liu T."/>
            <person name="Pan Y."/>
            <person name="Xia L."/>
            <person name="Li J."/>
            <person name="Zhao F."/>
            <person name="Cao W."/>
        </authorList>
    </citation>
    <scope>NUCLEOTIDE SEQUENCE</scope>
    <source>
        <strain evidence="3">Rmic-2018</strain>
        <tissue evidence="3">Larvae</tissue>
    </source>
</reference>
<dbReference type="VEuPathDB" id="VectorBase:LOC119167117"/>
<feature type="domain" description="EB" evidence="2">
    <location>
        <begin position="3"/>
        <end position="37"/>
    </location>
</feature>
<evidence type="ECO:0000313" key="3">
    <source>
        <dbReference type="EMBL" id="KAH8027582.1"/>
    </source>
</evidence>
<dbReference type="Pfam" id="PF01683">
    <property type="entry name" value="EB"/>
    <property type="match status" value="1"/>
</dbReference>
<organism evidence="3 4">
    <name type="scientific">Rhipicephalus microplus</name>
    <name type="common">Cattle tick</name>
    <name type="synonym">Boophilus microplus</name>
    <dbReference type="NCBI Taxonomy" id="6941"/>
    <lineage>
        <taxon>Eukaryota</taxon>
        <taxon>Metazoa</taxon>
        <taxon>Ecdysozoa</taxon>
        <taxon>Arthropoda</taxon>
        <taxon>Chelicerata</taxon>
        <taxon>Arachnida</taxon>
        <taxon>Acari</taxon>
        <taxon>Parasitiformes</taxon>
        <taxon>Ixodida</taxon>
        <taxon>Ixodoidea</taxon>
        <taxon>Ixodidae</taxon>
        <taxon>Rhipicephalinae</taxon>
        <taxon>Rhipicephalus</taxon>
        <taxon>Boophilus</taxon>
    </lineage>
</organism>
<evidence type="ECO:0000259" key="2">
    <source>
        <dbReference type="Pfam" id="PF01683"/>
    </source>
</evidence>
<dbReference type="AlphaFoldDB" id="A0A9J6DZT0"/>
<dbReference type="EMBL" id="JABSTU010000006">
    <property type="protein sequence ID" value="KAH8027582.1"/>
    <property type="molecule type" value="Genomic_DNA"/>
</dbReference>
<gene>
    <name evidence="3" type="ORF">HPB51_007132</name>
</gene>